<comment type="subcellular location">
    <subcellularLocation>
        <location evidence="1">Cell membrane</location>
        <topology evidence="1">Multi-pass membrane protein</topology>
    </subcellularLocation>
</comment>
<dbReference type="Gene3D" id="1.20.1250.20">
    <property type="entry name" value="MFS general substrate transporter like domains"/>
    <property type="match status" value="1"/>
</dbReference>
<evidence type="ECO:0000256" key="5">
    <source>
        <dbReference type="SAM" id="Phobius"/>
    </source>
</evidence>
<dbReference type="InterPro" id="IPR036259">
    <property type="entry name" value="MFS_trans_sf"/>
</dbReference>
<keyword evidence="3 5" id="KW-1133">Transmembrane helix</keyword>
<accession>A0A1Y2MRW0</accession>
<keyword evidence="8" id="KW-1185">Reference proteome</keyword>
<feature type="transmembrane region" description="Helical" evidence="5">
    <location>
        <begin position="149"/>
        <end position="173"/>
    </location>
</feature>
<gene>
    <name evidence="7" type="ORF">BG845_04362</name>
</gene>
<dbReference type="PROSITE" id="PS50850">
    <property type="entry name" value="MFS"/>
    <property type="match status" value="1"/>
</dbReference>
<reference evidence="7 8" key="1">
    <citation type="submission" date="2016-09" db="EMBL/GenBank/DDBJ databases">
        <title>Pseudonocardia autotrophica DSM535, a candidate organism with high potential of specific P450 cytochromes.</title>
        <authorList>
            <person name="Grumaz C."/>
            <person name="Vainshtein Y."/>
            <person name="Kirstahler P."/>
            <person name="Sohn K."/>
        </authorList>
    </citation>
    <scope>NUCLEOTIDE SEQUENCE [LARGE SCALE GENOMIC DNA]</scope>
    <source>
        <strain evidence="7 8">DSM 535</strain>
    </source>
</reference>
<organism evidence="7 8">
    <name type="scientific">Pseudonocardia autotrophica</name>
    <name type="common">Amycolata autotrophica</name>
    <name type="synonym">Nocardia autotrophica</name>
    <dbReference type="NCBI Taxonomy" id="2074"/>
    <lineage>
        <taxon>Bacteria</taxon>
        <taxon>Bacillati</taxon>
        <taxon>Actinomycetota</taxon>
        <taxon>Actinomycetes</taxon>
        <taxon>Pseudonocardiales</taxon>
        <taxon>Pseudonocardiaceae</taxon>
        <taxon>Pseudonocardia</taxon>
    </lineage>
</organism>
<sequence length="423" mass="42803">MLGGMPASPSDYRDALGAPGAAAPVCASVIGRFPIAMHSLATLLYVREIDGSYAIAGAVSASLLVGTALGTVVQGRLLDRLGPSRLLLLLVAVYAVAVGGFVACIEARAALPVILLVGLLTGLVTPAIEGSSRALWSDLVPVGRTREAAYTYEAISLETFFILGPALAALLAVSTPWPGTALLVAAAAEIIGTTWFALTRAVRRRSARIRAARASGTLSRDAGLLGVIRRPGLRTVALAALGFGLVAGTAEVGVLAATAFAGSPAMGGILLSAWSVVSVLAGVLYGLRPRPRSLGLRLPVLLGAFGLLVTAMGLVSPIGSLVLLAVVMMAAGALITPQVTAHSLGVERTAPADSATEAFNWVVTAAVLGVSAGQAISGVMIDRFGPAGYAAGGVLGMLLAVVLWTRRETMAGTAERTPARSAS</sequence>
<feature type="transmembrane region" description="Helical" evidence="5">
    <location>
        <begin position="179"/>
        <end position="198"/>
    </location>
</feature>
<feature type="domain" description="Major facilitator superfamily (MFS) profile" evidence="6">
    <location>
        <begin position="1"/>
        <end position="410"/>
    </location>
</feature>
<dbReference type="SUPFAM" id="SSF103473">
    <property type="entry name" value="MFS general substrate transporter"/>
    <property type="match status" value="1"/>
</dbReference>
<dbReference type="STRING" id="2074.BG845_04362"/>
<dbReference type="InterPro" id="IPR011701">
    <property type="entry name" value="MFS"/>
</dbReference>
<evidence type="ECO:0000256" key="1">
    <source>
        <dbReference type="ARBA" id="ARBA00004651"/>
    </source>
</evidence>
<dbReference type="EMBL" id="MIGB01000026">
    <property type="protein sequence ID" value="OSY37955.1"/>
    <property type="molecule type" value="Genomic_DNA"/>
</dbReference>
<feature type="transmembrane region" description="Helical" evidence="5">
    <location>
        <begin position="109"/>
        <end position="128"/>
    </location>
</feature>
<feature type="transmembrane region" description="Helical" evidence="5">
    <location>
        <begin position="53"/>
        <end position="73"/>
    </location>
</feature>
<dbReference type="InterPro" id="IPR020846">
    <property type="entry name" value="MFS_dom"/>
</dbReference>
<feature type="transmembrane region" description="Helical" evidence="5">
    <location>
        <begin position="266"/>
        <end position="287"/>
    </location>
</feature>
<feature type="transmembrane region" description="Helical" evidence="5">
    <location>
        <begin position="294"/>
        <end position="315"/>
    </location>
</feature>
<evidence type="ECO:0000313" key="8">
    <source>
        <dbReference type="Proteomes" id="UP000194360"/>
    </source>
</evidence>
<dbReference type="Proteomes" id="UP000194360">
    <property type="component" value="Unassembled WGS sequence"/>
</dbReference>
<dbReference type="Pfam" id="PF07690">
    <property type="entry name" value="MFS_1"/>
    <property type="match status" value="1"/>
</dbReference>
<dbReference type="PANTHER" id="PTHR23542">
    <property type="match status" value="1"/>
</dbReference>
<comment type="caution">
    <text evidence="7">The sequence shown here is derived from an EMBL/GenBank/DDBJ whole genome shotgun (WGS) entry which is preliminary data.</text>
</comment>
<protein>
    <submittedName>
        <fullName evidence="7">Major Facilitator Superfamily protein</fullName>
    </submittedName>
</protein>
<dbReference type="PANTHER" id="PTHR23542:SF1">
    <property type="entry name" value="MAJOR FACILITATOR SUPERFAMILY (MFS) PROFILE DOMAIN-CONTAINING PROTEIN"/>
    <property type="match status" value="1"/>
</dbReference>
<feature type="transmembrane region" description="Helical" evidence="5">
    <location>
        <begin position="236"/>
        <end position="260"/>
    </location>
</feature>
<dbReference type="GO" id="GO:0022857">
    <property type="term" value="F:transmembrane transporter activity"/>
    <property type="evidence" value="ECO:0007669"/>
    <property type="project" value="InterPro"/>
</dbReference>
<dbReference type="GO" id="GO:0005886">
    <property type="term" value="C:plasma membrane"/>
    <property type="evidence" value="ECO:0007669"/>
    <property type="project" value="UniProtKB-SubCell"/>
</dbReference>
<keyword evidence="2 5" id="KW-0812">Transmembrane</keyword>
<evidence type="ECO:0000313" key="7">
    <source>
        <dbReference type="EMBL" id="OSY37955.1"/>
    </source>
</evidence>
<feature type="transmembrane region" description="Helical" evidence="5">
    <location>
        <begin position="358"/>
        <end position="381"/>
    </location>
</feature>
<proteinExistence type="predicted"/>
<feature type="transmembrane region" description="Helical" evidence="5">
    <location>
        <begin position="85"/>
        <end position="103"/>
    </location>
</feature>
<dbReference type="AlphaFoldDB" id="A0A1Y2MRW0"/>
<keyword evidence="4 5" id="KW-0472">Membrane</keyword>
<feature type="transmembrane region" description="Helical" evidence="5">
    <location>
        <begin position="321"/>
        <end position="346"/>
    </location>
</feature>
<evidence type="ECO:0000256" key="2">
    <source>
        <dbReference type="ARBA" id="ARBA00022692"/>
    </source>
</evidence>
<evidence type="ECO:0000259" key="6">
    <source>
        <dbReference type="PROSITE" id="PS50850"/>
    </source>
</evidence>
<evidence type="ECO:0000256" key="3">
    <source>
        <dbReference type="ARBA" id="ARBA00022989"/>
    </source>
</evidence>
<name>A0A1Y2MRW0_PSEAH</name>
<evidence type="ECO:0000256" key="4">
    <source>
        <dbReference type="ARBA" id="ARBA00023136"/>
    </source>
</evidence>
<feature type="transmembrane region" description="Helical" evidence="5">
    <location>
        <begin position="387"/>
        <end position="405"/>
    </location>
</feature>